<name>A0AAN8XKK2_HALRR</name>
<accession>A0AAN8XKK2</accession>
<proteinExistence type="predicted"/>
<evidence type="ECO:0000313" key="3">
    <source>
        <dbReference type="Proteomes" id="UP001381693"/>
    </source>
</evidence>
<sequence>MVLRFSSNLQITASKIRDSAGVLTSSGTKPTPPILPSFRRWSKLVSWVSVPNPEGEYGRKASRQNQSLGSY</sequence>
<evidence type="ECO:0000256" key="1">
    <source>
        <dbReference type="SAM" id="MobiDB-lite"/>
    </source>
</evidence>
<protein>
    <submittedName>
        <fullName evidence="2">Uncharacterized protein</fullName>
    </submittedName>
</protein>
<dbReference type="EMBL" id="JAXCGZ010003188">
    <property type="protein sequence ID" value="KAK7083388.1"/>
    <property type="molecule type" value="Genomic_DNA"/>
</dbReference>
<feature type="region of interest" description="Disordered" evidence="1">
    <location>
        <begin position="52"/>
        <end position="71"/>
    </location>
</feature>
<feature type="non-terminal residue" evidence="2">
    <location>
        <position position="71"/>
    </location>
</feature>
<organism evidence="2 3">
    <name type="scientific">Halocaridina rubra</name>
    <name type="common">Hawaiian red shrimp</name>
    <dbReference type="NCBI Taxonomy" id="373956"/>
    <lineage>
        <taxon>Eukaryota</taxon>
        <taxon>Metazoa</taxon>
        <taxon>Ecdysozoa</taxon>
        <taxon>Arthropoda</taxon>
        <taxon>Crustacea</taxon>
        <taxon>Multicrustacea</taxon>
        <taxon>Malacostraca</taxon>
        <taxon>Eumalacostraca</taxon>
        <taxon>Eucarida</taxon>
        <taxon>Decapoda</taxon>
        <taxon>Pleocyemata</taxon>
        <taxon>Caridea</taxon>
        <taxon>Atyoidea</taxon>
        <taxon>Atyidae</taxon>
        <taxon>Halocaridina</taxon>
    </lineage>
</organism>
<gene>
    <name evidence="2" type="ORF">SK128_007173</name>
</gene>
<reference evidence="2 3" key="1">
    <citation type="submission" date="2023-11" db="EMBL/GenBank/DDBJ databases">
        <title>Halocaridina rubra genome assembly.</title>
        <authorList>
            <person name="Smith C."/>
        </authorList>
    </citation>
    <scope>NUCLEOTIDE SEQUENCE [LARGE SCALE GENOMIC DNA]</scope>
    <source>
        <strain evidence="2">EP-1</strain>
        <tissue evidence="2">Whole</tissue>
    </source>
</reference>
<dbReference type="AlphaFoldDB" id="A0AAN8XKK2"/>
<dbReference type="Proteomes" id="UP001381693">
    <property type="component" value="Unassembled WGS sequence"/>
</dbReference>
<keyword evidence="3" id="KW-1185">Reference proteome</keyword>
<comment type="caution">
    <text evidence="2">The sequence shown here is derived from an EMBL/GenBank/DDBJ whole genome shotgun (WGS) entry which is preliminary data.</text>
</comment>
<evidence type="ECO:0000313" key="2">
    <source>
        <dbReference type="EMBL" id="KAK7083388.1"/>
    </source>
</evidence>